<protein>
    <submittedName>
        <fullName evidence="1">Spo0E like sporulation regulatory protein</fullName>
    </submittedName>
</protein>
<dbReference type="GO" id="GO:0046983">
    <property type="term" value="F:protein dimerization activity"/>
    <property type="evidence" value="ECO:0007669"/>
    <property type="project" value="InterPro"/>
</dbReference>
<dbReference type="InterPro" id="IPR036638">
    <property type="entry name" value="HLH_DNA-bd_sf"/>
</dbReference>
<dbReference type="SUPFAM" id="SSF140500">
    <property type="entry name" value="BAS1536-like"/>
    <property type="match status" value="1"/>
</dbReference>
<dbReference type="RefSeq" id="WP_261753259.1">
    <property type="nucleotide sequence ID" value="NZ_BJVZ01000001.1"/>
</dbReference>
<dbReference type="InterPro" id="IPR037208">
    <property type="entry name" value="Spo0E-like_sf"/>
</dbReference>
<organism evidence="1 2">
    <name type="scientific">Tenuibacillus multivorans</name>
    <dbReference type="NCBI Taxonomy" id="237069"/>
    <lineage>
        <taxon>Bacteria</taxon>
        <taxon>Bacillati</taxon>
        <taxon>Bacillota</taxon>
        <taxon>Bacilli</taxon>
        <taxon>Bacillales</taxon>
        <taxon>Bacillaceae</taxon>
        <taxon>Tenuibacillus</taxon>
    </lineage>
</organism>
<evidence type="ECO:0000313" key="1">
    <source>
        <dbReference type="EMBL" id="SDN07111.1"/>
    </source>
</evidence>
<keyword evidence="2" id="KW-1185">Reference proteome</keyword>
<evidence type="ECO:0000313" key="2">
    <source>
        <dbReference type="Proteomes" id="UP000199334"/>
    </source>
</evidence>
<dbReference type="Proteomes" id="UP000199334">
    <property type="component" value="Unassembled WGS sequence"/>
</dbReference>
<dbReference type="GO" id="GO:0043937">
    <property type="term" value="P:regulation of sporulation"/>
    <property type="evidence" value="ECO:0007669"/>
    <property type="project" value="InterPro"/>
</dbReference>
<dbReference type="InterPro" id="IPR018540">
    <property type="entry name" value="Spo0E-like"/>
</dbReference>
<name>A0A1G9YF78_9BACI</name>
<dbReference type="PANTHER" id="PTHR41263">
    <property type="entry name" value="ASPARTYL-PHOSPHATE PHOSPHATASE YISI"/>
    <property type="match status" value="1"/>
</dbReference>
<dbReference type="AlphaFoldDB" id="A0A1G9YF78"/>
<dbReference type="InterPro" id="IPR053028">
    <property type="entry name" value="Spo0E-like_phosphatase"/>
</dbReference>
<dbReference type="Gene3D" id="4.10.280.10">
    <property type="entry name" value="Helix-loop-helix DNA-binding domain"/>
    <property type="match status" value="1"/>
</dbReference>
<dbReference type="PANTHER" id="PTHR41263:SF1">
    <property type="entry name" value="ASPARTYL-PHOSPHATE PHOSPHATASE YISI"/>
    <property type="match status" value="1"/>
</dbReference>
<sequence>MSSPNHLKLNQLQKEIEQLRIKMVKTANKHGYTSQESIRISQELDYLLNVYQSLVSDEKELCSKHCYY</sequence>
<gene>
    <name evidence="1" type="ORF">SAMN05216498_1351</name>
</gene>
<dbReference type="Pfam" id="PF09388">
    <property type="entry name" value="SpoOE-like"/>
    <property type="match status" value="1"/>
</dbReference>
<accession>A0A1G9YF78</accession>
<proteinExistence type="predicted"/>
<dbReference type="EMBL" id="FNIG01000002">
    <property type="protein sequence ID" value="SDN07111.1"/>
    <property type="molecule type" value="Genomic_DNA"/>
</dbReference>
<reference evidence="1 2" key="1">
    <citation type="submission" date="2016-10" db="EMBL/GenBank/DDBJ databases">
        <authorList>
            <person name="de Groot N.N."/>
        </authorList>
    </citation>
    <scope>NUCLEOTIDE SEQUENCE [LARGE SCALE GENOMIC DNA]</scope>
    <source>
        <strain evidence="1 2">CGMCC 1.3442</strain>
    </source>
</reference>